<sequence>MLLEQITPLVLTFNEAANIKRTISRLFWASQIIVVDSLSTDETLELIKEDSRIQVYLRNFDTHANQWNFGIQQVRTHWVLSLDADYWLSDQLIAELSELDPSNTVDGYYIHFRYCVMGKPLRGTLLPPRQALFRKDMSQYYDDGHTQLLQVIGQSSYLRSPMFHDDRKPLSDWLRAQRRYMVLESVKLSNTSASQLNIGDKVRKTKILAPFAVLFYCLFFKGGLFDGWHGWYYAFQRMLAEVILSLHLIEKELKHDESI</sequence>
<dbReference type="Proteomes" id="UP000607397">
    <property type="component" value="Unassembled WGS sequence"/>
</dbReference>
<gene>
    <name evidence="2" type="ORF">GS597_14210</name>
</gene>
<dbReference type="InterPro" id="IPR029044">
    <property type="entry name" value="Nucleotide-diphossugar_trans"/>
</dbReference>
<reference evidence="2" key="1">
    <citation type="submission" date="2019-12" db="EMBL/GenBank/DDBJ databases">
        <title>High-Quality draft genome sequences of three cyanobacteria isolated from the limestone walls of the Old Cathedral of Coimbra.</title>
        <authorList>
            <person name="Tiago I."/>
            <person name="Soares F."/>
            <person name="Portugal A."/>
        </authorList>
    </citation>
    <scope>NUCLEOTIDE SEQUENCE [LARGE SCALE GENOMIC DNA]</scope>
    <source>
        <strain evidence="2">C</strain>
    </source>
</reference>
<dbReference type="Pfam" id="PF00535">
    <property type="entry name" value="Glycos_transf_2"/>
    <property type="match status" value="1"/>
</dbReference>
<comment type="caution">
    <text evidence="2">The sequence shown here is derived from an EMBL/GenBank/DDBJ whole genome shotgun (WGS) entry which is preliminary data.</text>
</comment>
<dbReference type="PANTHER" id="PTHR43630">
    <property type="entry name" value="POLY-BETA-1,6-N-ACETYL-D-GLUCOSAMINE SYNTHASE"/>
    <property type="match status" value="1"/>
</dbReference>
<dbReference type="RefSeq" id="WP_161826120.1">
    <property type="nucleotide sequence ID" value="NZ_WVIC01000030.1"/>
</dbReference>
<dbReference type="EMBL" id="WVIC01000030">
    <property type="protein sequence ID" value="NCJ07641.1"/>
    <property type="molecule type" value="Genomic_DNA"/>
</dbReference>
<name>A0A8K2A859_9CYAN</name>
<accession>A0A8K2A859</accession>
<dbReference type="InterPro" id="IPR001173">
    <property type="entry name" value="Glyco_trans_2-like"/>
</dbReference>
<dbReference type="CDD" id="cd02511">
    <property type="entry name" value="Beta4Glucosyltransferase"/>
    <property type="match status" value="1"/>
</dbReference>
<keyword evidence="3" id="KW-1185">Reference proteome</keyword>
<dbReference type="PANTHER" id="PTHR43630:SF2">
    <property type="entry name" value="GLYCOSYLTRANSFERASE"/>
    <property type="match status" value="1"/>
</dbReference>
<dbReference type="SUPFAM" id="SSF53448">
    <property type="entry name" value="Nucleotide-diphospho-sugar transferases"/>
    <property type="match status" value="1"/>
</dbReference>
<protein>
    <submittedName>
        <fullName evidence="2">Glycosyltransferase</fullName>
    </submittedName>
</protein>
<feature type="domain" description="Glycosyltransferase 2-like" evidence="1">
    <location>
        <begin position="10"/>
        <end position="121"/>
    </location>
</feature>
<evidence type="ECO:0000259" key="1">
    <source>
        <dbReference type="Pfam" id="PF00535"/>
    </source>
</evidence>
<proteinExistence type="predicted"/>
<dbReference type="AlphaFoldDB" id="A0A8K2A859"/>
<dbReference type="Gene3D" id="3.90.550.10">
    <property type="entry name" value="Spore Coat Polysaccharide Biosynthesis Protein SpsA, Chain A"/>
    <property type="match status" value="1"/>
</dbReference>
<organism evidence="2 3">
    <name type="scientific">Petrachloros mirabilis ULC683</name>
    <dbReference type="NCBI Taxonomy" id="2781853"/>
    <lineage>
        <taxon>Bacteria</taxon>
        <taxon>Bacillati</taxon>
        <taxon>Cyanobacteriota</taxon>
        <taxon>Cyanophyceae</taxon>
        <taxon>Synechococcales</taxon>
        <taxon>Petrachlorosaceae</taxon>
        <taxon>Petrachloros</taxon>
        <taxon>Petrachloros mirabilis</taxon>
    </lineage>
</organism>
<evidence type="ECO:0000313" key="2">
    <source>
        <dbReference type="EMBL" id="NCJ07641.1"/>
    </source>
</evidence>
<evidence type="ECO:0000313" key="3">
    <source>
        <dbReference type="Proteomes" id="UP000607397"/>
    </source>
</evidence>